<evidence type="ECO:0000256" key="1">
    <source>
        <dbReference type="SAM" id="MobiDB-lite"/>
    </source>
</evidence>
<accession>A0A5K3FX59</accession>
<feature type="compositionally biased region" description="Polar residues" evidence="1">
    <location>
        <begin position="1"/>
        <end position="11"/>
    </location>
</feature>
<feature type="region of interest" description="Disordered" evidence="1">
    <location>
        <begin position="1"/>
        <end position="20"/>
    </location>
</feature>
<reference evidence="2" key="1">
    <citation type="submission" date="2019-11" db="UniProtKB">
        <authorList>
            <consortium name="WormBaseParasite"/>
        </authorList>
    </citation>
    <scope>IDENTIFICATION</scope>
</reference>
<proteinExistence type="predicted"/>
<dbReference type="AlphaFoldDB" id="A0A5K3FX59"/>
<dbReference type="WBParaSite" id="MCU_011417-RA">
    <property type="protein sequence ID" value="MCU_011417-RA"/>
    <property type="gene ID" value="MCU_011417"/>
</dbReference>
<evidence type="ECO:0000313" key="2">
    <source>
        <dbReference type="WBParaSite" id="MCU_011417-RA"/>
    </source>
</evidence>
<sequence>MEESRSTTPQTEESDSGVDDLHLTDIVSATSQQLQIPQPQWHIQICQMLAKLQGIVNLLMARLEATSDGEEVDAICIAMQASTDAYNALRSAAWELAMADQTS</sequence>
<protein>
    <submittedName>
        <fullName evidence="2">Uncharacterized protein</fullName>
    </submittedName>
</protein>
<organism evidence="2">
    <name type="scientific">Mesocestoides corti</name>
    <name type="common">Flatworm</name>
    <dbReference type="NCBI Taxonomy" id="53468"/>
    <lineage>
        <taxon>Eukaryota</taxon>
        <taxon>Metazoa</taxon>
        <taxon>Spiralia</taxon>
        <taxon>Lophotrochozoa</taxon>
        <taxon>Platyhelminthes</taxon>
        <taxon>Cestoda</taxon>
        <taxon>Eucestoda</taxon>
        <taxon>Cyclophyllidea</taxon>
        <taxon>Mesocestoididae</taxon>
        <taxon>Mesocestoides</taxon>
    </lineage>
</organism>
<name>A0A5K3FX59_MESCO</name>